<evidence type="ECO:0000256" key="3">
    <source>
        <dbReference type="ARBA" id="ARBA00022833"/>
    </source>
</evidence>
<name>A0AAE0CJC9_9ROSI</name>
<dbReference type="PANTHER" id="PTHR31973">
    <property type="entry name" value="POLYPROTEIN, PUTATIVE-RELATED"/>
    <property type="match status" value="1"/>
</dbReference>
<protein>
    <recommendedName>
        <fullName evidence="9">SWIM-type domain-containing protein</fullName>
    </recommendedName>
</protein>
<feature type="domain" description="CCHC-type" evidence="5">
    <location>
        <begin position="540"/>
        <end position="553"/>
    </location>
</feature>
<reference evidence="7" key="1">
    <citation type="journal article" date="2023" name="Plant J.">
        <title>Genome sequences and population genomics provide insights into the demographic history, inbreeding, and mutation load of two 'living fossil' tree species of Dipteronia.</title>
        <authorList>
            <person name="Feng Y."/>
            <person name="Comes H.P."/>
            <person name="Chen J."/>
            <person name="Zhu S."/>
            <person name="Lu R."/>
            <person name="Zhang X."/>
            <person name="Li P."/>
            <person name="Qiu J."/>
            <person name="Olsen K.M."/>
            <person name="Qiu Y."/>
        </authorList>
    </citation>
    <scope>NUCLEOTIDE SEQUENCE</scope>
    <source>
        <strain evidence="7">KIB01</strain>
    </source>
</reference>
<evidence type="ECO:0000313" key="8">
    <source>
        <dbReference type="Proteomes" id="UP001280121"/>
    </source>
</evidence>
<dbReference type="Gene3D" id="4.10.60.10">
    <property type="entry name" value="Zinc finger, CCHC-type"/>
    <property type="match status" value="1"/>
</dbReference>
<evidence type="ECO:0000256" key="4">
    <source>
        <dbReference type="PROSITE-ProRule" id="PRU00047"/>
    </source>
</evidence>
<proteinExistence type="predicted"/>
<evidence type="ECO:0000256" key="2">
    <source>
        <dbReference type="ARBA" id="ARBA00022771"/>
    </source>
</evidence>
<keyword evidence="1" id="KW-0479">Metal-binding</keyword>
<keyword evidence="3" id="KW-0862">Zinc</keyword>
<accession>A0AAE0CJC9</accession>
<evidence type="ECO:0000259" key="5">
    <source>
        <dbReference type="PROSITE" id="PS50158"/>
    </source>
</evidence>
<dbReference type="GO" id="GO:0008270">
    <property type="term" value="F:zinc ion binding"/>
    <property type="evidence" value="ECO:0007669"/>
    <property type="project" value="UniProtKB-KW"/>
</dbReference>
<comment type="caution">
    <text evidence="7">The sequence shown here is derived from an EMBL/GenBank/DDBJ whole genome shotgun (WGS) entry which is preliminary data.</text>
</comment>
<dbReference type="Pfam" id="PF04434">
    <property type="entry name" value="SWIM"/>
    <property type="match status" value="1"/>
</dbReference>
<dbReference type="SMART" id="SM00343">
    <property type="entry name" value="ZnF_C2HC"/>
    <property type="match status" value="2"/>
</dbReference>
<dbReference type="EMBL" id="JANJYI010000004">
    <property type="protein sequence ID" value="KAK2653290.1"/>
    <property type="molecule type" value="Genomic_DNA"/>
</dbReference>
<sequence>MYVSNSKTYQELVSIVETVVKYDVDKYSADLQCISMVSGTTCRTFIRNVDYVQFMLGEDRVIPPVCVSVIERVEGGFIGEEISRRDNTQQFQSSSGIKQLFPESRENLCGVPPEFNHHYNDFYNDINNEQNSEPNVRPTQQMDDEENLHSVDNVANNEEEKMAVEPERRATRVQIFTYSAAVVAGTSEVRPNLTTCDSDNVKTWVIPGAQSYSFGISGSVNSVQEEPTSMIYKGQIFPTKKDLKRLVRHFAIRQNFEWKVKRLTFKLLPSFGYRLEQQNPWTITDLQCDEDDGTHLKGRFGGTMIVATAQDGNKHMYPIAFGYGDSKNNLSWEWFLDCLKGALGHIDDLVFISDRHASIEAGISNVFPDTTHTICCWNMLRMWFYDRHCTTQSMRHQLIDAAHIVILKRVEKCGYMTFNPVDWNIFFVKRSRMQWTVDLARETCTCNKFQMDMFPCSHALAGARERNLDYTSQCADFYKRQTLIDAYSVPIMPVGHPSEWIVPTDIVNRVVLNPLSRRKAGCPMRGRHASSSERTTTQSCRICGELGHNARQCHNPPLINNGPSRIVQAEYRHKCSICHSVGHNKQTCPDNGPT</sequence>
<dbReference type="InterPro" id="IPR036875">
    <property type="entry name" value="Znf_CCHC_sf"/>
</dbReference>
<dbReference type="SMART" id="SM00575">
    <property type="entry name" value="ZnF_PMZ"/>
    <property type="match status" value="1"/>
</dbReference>
<dbReference type="PANTHER" id="PTHR31973:SF187">
    <property type="entry name" value="MUTATOR TRANSPOSASE MUDRA PROTEIN"/>
    <property type="match status" value="1"/>
</dbReference>
<dbReference type="GO" id="GO:0003676">
    <property type="term" value="F:nucleic acid binding"/>
    <property type="evidence" value="ECO:0007669"/>
    <property type="project" value="InterPro"/>
</dbReference>
<dbReference type="InterPro" id="IPR018289">
    <property type="entry name" value="MULE_transposase_dom"/>
</dbReference>
<dbReference type="InterPro" id="IPR007527">
    <property type="entry name" value="Znf_SWIM"/>
</dbReference>
<dbReference type="InterPro" id="IPR006564">
    <property type="entry name" value="Znf_PMZ"/>
</dbReference>
<keyword evidence="2 4" id="KW-0863">Zinc-finger</keyword>
<evidence type="ECO:0000256" key="1">
    <source>
        <dbReference type="ARBA" id="ARBA00022723"/>
    </source>
</evidence>
<organism evidence="7 8">
    <name type="scientific">Dipteronia dyeriana</name>
    <dbReference type="NCBI Taxonomy" id="168575"/>
    <lineage>
        <taxon>Eukaryota</taxon>
        <taxon>Viridiplantae</taxon>
        <taxon>Streptophyta</taxon>
        <taxon>Embryophyta</taxon>
        <taxon>Tracheophyta</taxon>
        <taxon>Spermatophyta</taxon>
        <taxon>Magnoliopsida</taxon>
        <taxon>eudicotyledons</taxon>
        <taxon>Gunneridae</taxon>
        <taxon>Pentapetalae</taxon>
        <taxon>rosids</taxon>
        <taxon>malvids</taxon>
        <taxon>Sapindales</taxon>
        <taxon>Sapindaceae</taxon>
        <taxon>Hippocastanoideae</taxon>
        <taxon>Acereae</taxon>
        <taxon>Dipteronia</taxon>
    </lineage>
</organism>
<dbReference type="PROSITE" id="PS50966">
    <property type="entry name" value="ZF_SWIM"/>
    <property type="match status" value="1"/>
</dbReference>
<evidence type="ECO:0008006" key="9">
    <source>
        <dbReference type="Google" id="ProtNLM"/>
    </source>
</evidence>
<gene>
    <name evidence="7" type="ORF">Ddye_013146</name>
</gene>
<dbReference type="Pfam" id="PF10551">
    <property type="entry name" value="MULE"/>
    <property type="match status" value="1"/>
</dbReference>
<evidence type="ECO:0000259" key="6">
    <source>
        <dbReference type="PROSITE" id="PS50966"/>
    </source>
</evidence>
<keyword evidence="8" id="KW-1185">Reference proteome</keyword>
<feature type="domain" description="SWIM-type" evidence="6">
    <location>
        <begin position="435"/>
        <end position="467"/>
    </location>
</feature>
<dbReference type="AlphaFoldDB" id="A0AAE0CJC9"/>
<evidence type="ECO:0000313" key="7">
    <source>
        <dbReference type="EMBL" id="KAK2653290.1"/>
    </source>
</evidence>
<dbReference type="InterPro" id="IPR001878">
    <property type="entry name" value="Znf_CCHC"/>
</dbReference>
<dbReference type="Proteomes" id="UP001280121">
    <property type="component" value="Unassembled WGS sequence"/>
</dbReference>
<dbReference type="SUPFAM" id="SSF57756">
    <property type="entry name" value="Retrovirus zinc finger-like domains"/>
    <property type="match status" value="1"/>
</dbReference>
<dbReference type="PROSITE" id="PS50158">
    <property type="entry name" value="ZF_CCHC"/>
    <property type="match status" value="1"/>
</dbReference>